<comment type="caution">
    <text evidence="6">The sequence shown here is derived from an EMBL/GenBank/DDBJ whole genome shotgun (WGS) entry which is preliminary data.</text>
</comment>
<accession>A0ABV6U2S6</accession>
<feature type="transmembrane region" description="Helical" evidence="5">
    <location>
        <begin position="33"/>
        <end position="54"/>
    </location>
</feature>
<keyword evidence="5" id="KW-0812">Transmembrane</keyword>
<evidence type="ECO:0000256" key="5">
    <source>
        <dbReference type="SAM" id="Phobius"/>
    </source>
</evidence>
<dbReference type="Pfam" id="PF05719">
    <property type="entry name" value="GPP34"/>
    <property type="match status" value="1"/>
</dbReference>
<name>A0ABV6U2S6_9ACTN</name>
<dbReference type="InterPro" id="IPR008628">
    <property type="entry name" value="GPP34-like"/>
</dbReference>
<dbReference type="RefSeq" id="WP_394300957.1">
    <property type="nucleotide sequence ID" value="NZ_JBHMQT010000018.1"/>
</dbReference>
<evidence type="ECO:0000256" key="1">
    <source>
        <dbReference type="ARBA" id="ARBA00004255"/>
    </source>
</evidence>
<dbReference type="Gene3D" id="1.10.3630.10">
    <property type="entry name" value="yeast vps74-n-term truncation variant domain like"/>
    <property type="match status" value="1"/>
</dbReference>
<evidence type="ECO:0000256" key="4">
    <source>
        <dbReference type="ARBA" id="ARBA00023136"/>
    </source>
</evidence>
<comment type="subcellular location">
    <subcellularLocation>
        <location evidence="1">Golgi apparatus membrane</location>
        <topology evidence="1">Peripheral membrane protein</topology>
        <orientation evidence="1">Cytoplasmic side</orientation>
    </subcellularLocation>
</comment>
<dbReference type="Proteomes" id="UP001589870">
    <property type="component" value="Unassembled WGS sequence"/>
</dbReference>
<gene>
    <name evidence="6" type="ORF">ACFHYQ_10700</name>
</gene>
<keyword evidence="4 5" id="KW-0472">Membrane</keyword>
<evidence type="ECO:0000313" key="6">
    <source>
        <dbReference type="EMBL" id="MFC0862763.1"/>
    </source>
</evidence>
<protein>
    <submittedName>
        <fullName evidence="6">GPP34 family phosphoprotein</fullName>
    </submittedName>
</protein>
<evidence type="ECO:0000313" key="7">
    <source>
        <dbReference type="Proteomes" id="UP001589870"/>
    </source>
</evidence>
<keyword evidence="2" id="KW-0333">Golgi apparatus</keyword>
<sequence length="242" mass="25400">MTGADLSGPLLANDLYFVIHDDRTGRMRLHPRLTGLGLAAAIVGELMLAGWITIRLAAGQARLAPVGTPPGGVVSAPGTAPRGTMTAGAAGAVGVAPLADVVTRSALAHIAAEPAHSLQTWLQFLARTAHADVAARMTEAGLLRRPPGRRLPRRARPQAPVDPNTALWPVGRLNLAIQRGQRLDTREALLLGLVVATTVARTVLWEPDSRHLSDSIATLPAPFRELIAQTKAAVGDAVISRL</sequence>
<dbReference type="InterPro" id="IPR038261">
    <property type="entry name" value="GPP34-like_sf"/>
</dbReference>
<organism evidence="6 7">
    <name type="scientific">Sphaerimonospora cavernae</name>
    <dbReference type="NCBI Taxonomy" id="1740611"/>
    <lineage>
        <taxon>Bacteria</taxon>
        <taxon>Bacillati</taxon>
        <taxon>Actinomycetota</taxon>
        <taxon>Actinomycetes</taxon>
        <taxon>Streptosporangiales</taxon>
        <taxon>Streptosporangiaceae</taxon>
        <taxon>Sphaerimonospora</taxon>
    </lineage>
</organism>
<keyword evidence="5" id="KW-1133">Transmembrane helix</keyword>
<keyword evidence="3" id="KW-0446">Lipid-binding</keyword>
<keyword evidence="7" id="KW-1185">Reference proteome</keyword>
<reference evidence="6 7" key="1">
    <citation type="submission" date="2024-09" db="EMBL/GenBank/DDBJ databases">
        <authorList>
            <person name="Sun Q."/>
            <person name="Mori K."/>
        </authorList>
    </citation>
    <scope>NUCLEOTIDE SEQUENCE [LARGE SCALE GENOMIC DNA]</scope>
    <source>
        <strain evidence="6 7">TBRC 1851</strain>
    </source>
</reference>
<evidence type="ECO:0000256" key="2">
    <source>
        <dbReference type="ARBA" id="ARBA00023034"/>
    </source>
</evidence>
<dbReference type="EMBL" id="JBHMQT010000018">
    <property type="protein sequence ID" value="MFC0862763.1"/>
    <property type="molecule type" value="Genomic_DNA"/>
</dbReference>
<proteinExistence type="predicted"/>
<evidence type="ECO:0000256" key="3">
    <source>
        <dbReference type="ARBA" id="ARBA00023121"/>
    </source>
</evidence>